<evidence type="ECO:0000313" key="10">
    <source>
        <dbReference type="Proteomes" id="UP000823902"/>
    </source>
</evidence>
<evidence type="ECO:0000256" key="4">
    <source>
        <dbReference type="ARBA" id="ARBA00022490"/>
    </source>
</evidence>
<dbReference type="InterPro" id="IPR053925">
    <property type="entry name" value="RecX_HTH_3rd"/>
</dbReference>
<accession>A0A9D2TM26</accession>
<evidence type="ECO:0000259" key="8">
    <source>
        <dbReference type="Pfam" id="PF21982"/>
    </source>
</evidence>
<dbReference type="Proteomes" id="UP000823902">
    <property type="component" value="Unassembled WGS sequence"/>
</dbReference>
<dbReference type="PANTHER" id="PTHR33602">
    <property type="entry name" value="REGULATORY PROTEIN RECX FAMILY PROTEIN"/>
    <property type="match status" value="1"/>
</dbReference>
<reference evidence="9" key="2">
    <citation type="submission" date="2021-04" db="EMBL/GenBank/DDBJ databases">
        <authorList>
            <person name="Gilroy R."/>
        </authorList>
    </citation>
    <scope>NUCLEOTIDE SEQUENCE</scope>
    <source>
        <strain evidence="9">CHK196-7946</strain>
    </source>
</reference>
<organism evidence="9 10">
    <name type="scientific">Candidatus Mediterraneibacter faecavium</name>
    <dbReference type="NCBI Taxonomy" id="2838668"/>
    <lineage>
        <taxon>Bacteria</taxon>
        <taxon>Bacillati</taxon>
        <taxon>Bacillota</taxon>
        <taxon>Clostridia</taxon>
        <taxon>Lachnospirales</taxon>
        <taxon>Lachnospiraceae</taxon>
        <taxon>Mediterraneibacter</taxon>
    </lineage>
</organism>
<dbReference type="Pfam" id="PF21981">
    <property type="entry name" value="RecX_HTH3"/>
    <property type="match status" value="1"/>
</dbReference>
<proteinExistence type="inferred from homology"/>
<dbReference type="PANTHER" id="PTHR33602:SF1">
    <property type="entry name" value="REGULATORY PROTEIN RECX FAMILY PROTEIN"/>
    <property type="match status" value="1"/>
</dbReference>
<feature type="domain" description="RecX third three-helical" evidence="7">
    <location>
        <begin position="152"/>
        <end position="197"/>
    </location>
</feature>
<comment type="function">
    <text evidence="5">Modulates RecA activity.</text>
</comment>
<comment type="caution">
    <text evidence="9">The sequence shown here is derived from an EMBL/GenBank/DDBJ whole genome shotgun (WGS) entry which is preliminary data.</text>
</comment>
<dbReference type="InterPro" id="IPR053926">
    <property type="entry name" value="RecX_HTH_1st"/>
</dbReference>
<evidence type="ECO:0000256" key="2">
    <source>
        <dbReference type="ARBA" id="ARBA00009695"/>
    </source>
</evidence>
<dbReference type="EMBL" id="DWVY01000017">
    <property type="protein sequence ID" value="HJC74096.1"/>
    <property type="molecule type" value="Genomic_DNA"/>
</dbReference>
<dbReference type="AlphaFoldDB" id="A0A9D2TM26"/>
<dbReference type="Gene3D" id="1.10.10.10">
    <property type="entry name" value="Winged helix-like DNA-binding domain superfamily/Winged helix DNA-binding domain"/>
    <property type="match status" value="3"/>
</dbReference>
<sequence length="204" mass="23746">MIITGIAPVTKTRYQVFLDGQPAFCLYKGELSRYHLTEGGSLDEEVYQRICQETLLRRAKLRAMHLLNQMGRTKAQLRKKLLDGGYPEEVVDDAMAYVSSFGYVNDLEYARSFILGRKHRKSRKEIFASLSEKGVPAEQIEEAMAECYETEDTEQAIRELLRKKKYDPETADWKETQKVSAYLVRKGFRYEDIRRVIQVSEWNA</sequence>
<dbReference type="Pfam" id="PF02631">
    <property type="entry name" value="RecX_HTH2"/>
    <property type="match status" value="1"/>
</dbReference>
<evidence type="ECO:0000256" key="3">
    <source>
        <dbReference type="ARBA" id="ARBA00018111"/>
    </source>
</evidence>
<keyword evidence="4 5" id="KW-0963">Cytoplasm</keyword>
<evidence type="ECO:0000259" key="6">
    <source>
        <dbReference type="Pfam" id="PF02631"/>
    </source>
</evidence>
<evidence type="ECO:0000256" key="1">
    <source>
        <dbReference type="ARBA" id="ARBA00004496"/>
    </source>
</evidence>
<reference evidence="9" key="1">
    <citation type="journal article" date="2021" name="PeerJ">
        <title>Extensive microbial diversity within the chicken gut microbiome revealed by metagenomics and culture.</title>
        <authorList>
            <person name="Gilroy R."/>
            <person name="Ravi A."/>
            <person name="Getino M."/>
            <person name="Pursley I."/>
            <person name="Horton D.L."/>
            <person name="Alikhan N.F."/>
            <person name="Baker D."/>
            <person name="Gharbi K."/>
            <person name="Hall N."/>
            <person name="Watson M."/>
            <person name="Adriaenssens E.M."/>
            <person name="Foster-Nyarko E."/>
            <person name="Jarju S."/>
            <person name="Secka A."/>
            <person name="Antonio M."/>
            <person name="Oren A."/>
            <person name="Chaudhuri R.R."/>
            <person name="La Ragione R."/>
            <person name="Hildebrand F."/>
            <person name="Pallen M.J."/>
        </authorList>
    </citation>
    <scope>NUCLEOTIDE SEQUENCE</scope>
    <source>
        <strain evidence="9">CHK196-7946</strain>
    </source>
</reference>
<gene>
    <name evidence="5" type="primary">recX</name>
    <name evidence="9" type="ORF">H9697_03995</name>
</gene>
<feature type="domain" description="RecX first three-helical" evidence="8">
    <location>
        <begin position="59"/>
        <end position="96"/>
    </location>
</feature>
<name>A0A9D2TM26_9FIRM</name>
<comment type="subcellular location">
    <subcellularLocation>
        <location evidence="1 5">Cytoplasm</location>
    </subcellularLocation>
</comment>
<dbReference type="InterPro" id="IPR053924">
    <property type="entry name" value="RecX_HTH_2nd"/>
</dbReference>
<dbReference type="InterPro" id="IPR036388">
    <property type="entry name" value="WH-like_DNA-bd_sf"/>
</dbReference>
<comment type="similarity">
    <text evidence="2 5">Belongs to the RecX family.</text>
</comment>
<dbReference type="Pfam" id="PF21982">
    <property type="entry name" value="RecX_HTH1"/>
    <property type="match status" value="1"/>
</dbReference>
<evidence type="ECO:0000259" key="7">
    <source>
        <dbReference type="Pfam" id="PF21981"/>
    </source>
</evidence>
<evidence type="ECO:0000256" key="5">
    <source>
        <dbReference type="HAMAP-Rule" id="MF_01114"/>
    </source>
</evidence>
<dbReference type="HAMAP" id="MF_01114">
    <property type="entry name" value="RecX"/>
    <property type="match status" value="1"/>
</dbReference>
<dbReference type="GO" id="GO:0005737">
    <property type="term" value="C:cytoplasm"/>
    <property type="evidence" value="ECO:0007669"/>
    <property type="project" value="UniProtKB-SubCell"/>
</dbReference>
<protein>
    <recommendedName>
        <fullName evidence="3 5">Regulatory protein RecX</fullName>
    </recommendedName>
</protein>
<feature type="domain" description="RecX second three-helical" evidence="6">
    <location>
        <begin position="105"/>
        <end position="144"/>
    </location>
</feature>
<evidence type="ECO:0000313" key="9">
    <source>
        <dbReference type="EMBL" id="HJC74096.1"/>
    </source>
</evidence>
<dbReference type="GO" id="GO:0006282">
    <property type="term" value="P:regulation of DNA repair"/>
    <property type="evidence" value="ECO:0007669"/>
    <property type="project" value="UniProtKB-UniRule"/>
</dbReference>
<dbReference type="InterPro" id="IPR003783">
    <property type="entry name" value="Regulatory_RecX"/>
</dbReference>